<evidence type="ECO:0000256" key="2">
    <source>
        <dbReference type="ARBA" id="ARBA00022475"/>
    </source>
</evidence>
<feature type="transmembrane region" description="Helical" evidence="8">
    <location>
        <begin position="470"/>
        <end position="493"/>
    </location>
</feature>
<evidence type="ECO:0000256" key="8">
    <source>
        <dbReference type="SAM" id="Phobius"/>
    </source>
</evidence>
<evidence type="ECO:0000256" key="4">
    <source>
        <dbReference type="ARBA" id="ARBA00022989"/>
    </source>
</evidence>
<evidence type="ECO:0000256" key="6">
    <source>
        <dbReference type="ARBA" id="ARBA00038076"/>
    </source>
</evidence>
<dbReference type="PANTHER" id="PTHR30572">
    <property type="entry name" value="MEMBRANE COMPONENT OF TRANSPORTER-RELATED"/>
    <property type="match status" value="1"/>
</dbReference>
<sequence length="591" mass="60422">MGRLLLMWRLVTRDLRRRPGEAAVFMAAVTAATAALALGLMVDNAVTTAYMNTRAATAGPDMTAITTAADPGELAGRIAAAQGVGSLTDPIPAFSTVVGAHGDTARSSVEGRERAPSPVDRPLVTSGTWVRPGGAVVERGFAEVLGVGVGDRVTIAGRDYPVVGIAISAAAPVYPWSDQAQGPGPTDWGGRIWLTIADARTAAQDAEALVVHLVHLRLTDPDAAADWDTTLFAPYNTSGVWVNTRTWEGVLDTNLVMVKDAQPALAVGGSLLAVAACVTLAALTAIRAARDHRRAQRLKAVGAGPRTVAAVLLAQYLLLTAAAAGLGLAIGTLAAPALAHPSPGLLSTVGPPSAAVVVTVVGLALAVVLVSTLDPVLHAARTGTAAGLAETARLRTRRSRLTALTAYLPTPLLLGVRLMARRPGRAVLSAVGMAATGVMVSALLTFRSAWGTVELPPAMAAVNNRTAEVLLGVTVAVVALSALNTVILGWSGAVQARRALGISRTLGATPGQVVAALCTAHLLPAVPALVVGLPAGIVLYRAFSEFWVVPPRPWLFAAALAVLSAAAVLTALPAWRHARVPAGRALNAEAA</sequence>
<feature type="transmembrane region" description="Helical" evidence="8">
    <location>
        <begin position="554"/>
        <end position="575"/>
    </location>
</feature>
<evidence type="ECO:0000256" key="3">
    <source>
        <dbReference type="ARBA" id="ARBA00022692"/>
    </source>
</evidence>
<organism evidence="10 11">
    <name type="scientific">Streptomonospora nanhaiensis</name>
    <dbReference type="NCBI Taxonomy" id="1323731"/>
    <lineage>
        <taxon>Bacteria</taxon>
        <taxon>Bacillati</taxon>
        <taxon>Actinomycetota</taxon>
        <taxon>Actinomycetes</taxon>
        <taxon>Streptosporangiales</taxon>
        <taxon>Nocardiopsidaceae</taxon>
        <taxon>Streptomonospora</taxon>
    </lineage>
</organism>
<dbReference type="AlphaFoldDB" id="A0A853BTQ5"/>
<protein>
    <submittedName>
        <fullName evidence="10">Putative ABC transport system permease protein</fullName>
    </submittedName>
</protein>
<evidence type="ECO:0000259" key="9">
    <source>
        <dbReference type="Pfam" id="PF02687"/>
    </source>
</evidence>
<dbReference type="PANTHER" id="PTHR30572:SF4">
    <property type="entry name" value="ABC TRANSPORTER PERMEASE YTRF"/>
    <property type="match status" value="1"/>
</dbReference>
<keyword evidence="2" id="KW-1003">Cell membrane</keyword>
<feature type="domain" description="ABC3 transporter permease C-terminal" evidence="9">
    <location>
        <begin position="271"/>
        <end position="382"/>
    </location>
</feature>
<keyword evidence="4 8" id="KW-1133">Transmembrane helix</keyword>
<dbReference type="InterPro" id="IPR050250">
    <property type="entry name" value="Macrolide_Exporter_MacB"/>
</dbReference>
<proteinExistence type="inferred from homology"/>
<feature type="transmembrane region" description="Helical" evidence="8">
    <location>
        <begin position="354"/>
        <end position="373"/>
    </location>
</feature>
<reference evidence="10 11" key="1">
    <citation type="submission" date="2020-07" db="EMBL/GenBank/DDBJ databases">
        <title>Sequencing the genomes of 1000 actinobacteria strains.</title>
        <authorList>
            <person name="Klenk H.-P."/>
        </authorList>
    </citation>
    <scope>NUCLEOTIDE SEQUENCE [LARGE SCALE GENOMIC DNA]</scope>
    <source>
        <strain evidence="10 11">DSM 45927</strain>
    </source>
</reference>
<feature type="transmembrane region" description="Helical" evidence="8">
    <location>
        <begin position="307"/>
        <end position="334"/>
    </location>
</feature>
<keyword evidence="11" id="KW-1185">Reference proteome</keyword>
<evidence type="ECO:0000256" key="5">
    <source>
        <dbReference type="ARBA" id="ARBA00023136"/>
    </source>
</evidence>
<comment type="subcellular location">
    <subcellularLocation>
        <location evidence="1">Cell membrane</location>
        <topology evidence="1">Multi-pass membrane protein</topology>
    </subcellularLocation>
</comment>
<feature type="domain" description="ABC3 transporter permease C-terminal" evidence="9">
    <location>
        <begin position="474"/>
        <end position="579"/>
    </location>
</feature>
<evidence type="ECO:0000313" key="11">
    <source>
        <dbReference type="Proteomes" id="UP000575985"/>
    </source>
</evidence>
<keyword evidence="5 8" id="KW-0472">Membrane</keyword>
<name>A0A853BTQ5_9ACTN</name>
<feature type="transmembrane region" description="Helical" evidence="8">
    <location>
        <begin position="514"/>
        <end position="542"/>
    </location>
</feature>
<evidence type="ECO:0000256" key="1">
    <source>
        <dbReference type="ARBA" id="ARBA00004651"/>
    </source>
</evidence>
<evidence type="ECO:0000313" key="10">
    <source>
        <dbReference type="EMBL" id="NYI99199.1"/>
    </source>
</evidence>
<dbReference type="InterPro" id="IPR003838">
    <property type="entry name" value="ABC3_permease_C"/>
</dbReference>
<feature type="region of interest" description="Disordered" evidence="7">
    <location>
        <begin position="104"/>
        <end position="123"/>
    </location>
</feature>
<feature type="transmembrane region" description="Helical" evidence="8">
    <location>
        <begin position="264"/>
        <end position="286"/>
    </location>
</feature>
<comment type="caution">
    <text evidence="10">The sequence shown here is derived from an EMBL/GenBank/DDBJ whole genome shotgun (WGS) entry which is preliminary data.</text>
</comment>
<gene>
    <name evidence="10" type="ORF">HNR12_005476</name>
</gene>
<evidence type="ECO:0000256" key="7">
    <source>
        <dbReference type="SAM" id="MobiDB-lite"/>
    </source>
</evidence>
<keyword evidence="3 8" id="KW-0812">Transmembrane</keyword>
<feature type="transmembrane region" description="Helical" evidence="8">
    <location>
        <begin position="21"/>
        <end position="42"/>
    </location>
</feature>
<comment type="similarity">
    <text evidence="6">Belongs to the ABC-4 integral membrane protein family.</text>
</comment>
<dbReference type="Pfam" id="PF02687">
    <property type="entry name" value="FtsX"/>
    <property type="match status" value="2"/>
</dbReference>
<dbReference type="EMBL" id="JACCFO010000001">
    <property type="protein sequence ID" value="NYI99199.1"/>
    <property type="molecule type" value="Genomic_DNA"/>
</dbReference>
<accession>A0A853BTQ5</accession>
<feature type="transmembrane region" description="Helical" evidence="8">
    <location>
        <begin position="427"/>
        <end position="450"/>
    </location>
</feature>
<dbReference type="GO" id="GO:0005886">
    <property type="term" value="C:plasma membrane"/>
    <property type="evidence" value="ECO:0007669"/>
    <property type="project" value="UniProtKB-SubCell"/>
</dbReference>
<dbReference type="GO" id="GO:0022857">
    <property type="term" value="F:transmembrane transporter activity"/>
    <property type="evidence" value="ECO:0007669"/>
    <property type="project" value="TreeGrafter"/>
</dbReference>
<dbReference type="RefSeq" id="WP_179770219.1">
    <property type="nucleotide sequence ID" value="NZ_JACCFO010000001.1"/>
</dbReference>
<dbReference type="Proteomes" id="UP000575985">
    <property type="component" value="Unassembled WGS sequence"/>
</dbReference>